<name>A0ABD2YSH4_9GENT</name>
<comment type="caution">
    <text evidence="3">The sequence shown here is derived from an EMBL/GenBank/DDBJ whole genome shotgun (WGS) entry which is preliminary data.</text>
</comment>
<evidence type="ECO:0000313" key="3">
    <source>
        <dbReference type="EMBL" id="KAL3509167.1"/>
    </source>
</evidence>
<feature type="region of interest" description="Disordered" evidence="1">
    <location>
        <begin position="1"/>
        <end position="22"/>
    </location>
</feature>
<accession>A0ABD2YSH4</accession>
<dbReference type="InterPro" id="IPR013023">
    <property type="entry name" value="KARI"/>
</dbReference>
<evidence type="ECO:0000256" key="1">
    <source>
        <dbReference type="SAM" id="MobiDB-lite"/>
    </source>
</evidence>
<evidence type="ECO:0000313" key="4">
    <source>
        <dbReference type="Proteomes" id="UP001630127"/>
    </source>
</evidence>
<dbReference type="Proteomes" id="UP001630127">
    <property type="component" value="Unassembled WGS sequence"/>
</dbReference>
<organism evidence="3 4">
    <name type="scientific">Cinchona calisaya</name>
    <dbReference type="NCBI Taxonomy" id="153742"/>
    <lineage>
        <taxon>Eukaryota</taxon>
        <taxon>Viridiplantae</taxon>
        <taxon>Streptophyta</taxon>
        <taxon>Embryophyta</taxon>
        <taxon>Tracheophyta</taxon>
        <taxon>Spermatophyta</taxon>
        <taxon>Magnoliopsida</taxon>
        <taxon>eudicotyledons</taxon>
        <taxon>Gunneridae</taxon>
        <taxon>Pentapetalae</taxon>
        <taxon>asterids</taxon>
        <taxon>lamiids</taxon>
        <taxon>Gentianales</taxon>
        <taxon>Rubiaceae</taxon>
        <taxon>Cinchonoideae</taxon>
        <taxon>Cinchoneae</taxon>
        <taxon>Cinchona</taxon>
    </lineage>
</organism>
<dbReference type="EMBL" id="JBJUIK010000012">
    <property type="protein sequence ID" value="KAL3509167.1"/>
    <property type="molecule type" value="Genomic_DNA"/>
</dbReference>
<sequence length="101" mass="10755">MHSRESSSGVIGWGSKGPAQAQNLSDSLADANSDIVVKIGLRKGPRSFDEACAAAFSEENGTLGDIWETISSSDLVLLLISDAAHVRPFSLVILMRKCLHT</sequence>
<evidence type="ECO:0000259" key="2">
    <source>
        <dbReference type="PROSITE" id="PS51850"/>
    </source>
</evidence>
<protein>
    <recommendedName>
        <fullName evidence="2">KARI N-terminal Rossmann domain-containing protein</fullName>
    </recommendedName>
</protein>
<feature type="domain" description="KARI N-terminal Rossmann" evidence="2">
    <location>
        <begin position="1"/>
        <end position="101"/>
    </location>
</feature>
<dbReference type="Gene3D" id="3.40.50.720">
    <property type="entry name" value="NAD(P)-binding Rossmann-like Domain"/>
    <property type="match status" value="1"/>
</dbReference>
<keyword evidence="4" id="KW-1185">Reference proteome</keyword>
<dbReference type="AlphaFoldDB" id="A0ABD2YSH4"/>
<dbReference type="PANTHER" id="PTHR21371">
    <property type="entry name" value="KETOL-ACID REDUCTOISOMERASE, MITOCHONDRIAL"/>
    <property type="match status" value="1"/>
</dbReference>
<reference evidence="3 4" key="1">
    <citation type="submission" date="2024-11" db="EMBL/GenBank/DDBJ databases">
        <title>A near-complete genome assembly of Cinchona calisaya.</title>
        <authorList>
            <person name="Lian D.C."/>
            <person name="Zhao X.W."/>
            <person name="Wei L."/>
        </authorList>
    </citation>
    <scope>NUCLEOTIDE SEQUENCE [LARGE SCALE GENOMIC DNA]</scope>
    <source>
        <tissue evidence="3">Nenye</tissue>
    </source>
</reference>
<dbReference type="InterPro" id="IPR036291">
    <property type="entry name" value="NAD(P)-bd_dom_sf"/>
</dbReference>
<dbReference type="InterPro" id="IPR013116">
    <property type="entry name" value="KARI_N"/>
</dbReference>
<dbReference type="PROSITE" id="PS51850">
    <property type="entry name" value="KARI_N"/>
    <property type="match status" value="1"/>
</dbReference>
<dbReference type="PANTHER" id="PTHR21371:SF1">
    <property type="entry name" value="KETOL-ACID REDUCTOISOMERASE, MITOCHONDRIAL"/>
    <property type="match status" value="1"/>
</dbReference>
<gene>
    <name evidence="3" type="ORF">ACH5RR_028568</name>
</gene>
<dbReference type="SUPFAM" id="SSF51735">
    <property type="entry name" value="NAD(P)-binding Rossmann-fold domains"/>
    <property type="match status" value="1"/>
</dbReference>
<dbReference type="Pfam" id="PF07991">
    <property type="entry name" value="KARI_N"/>
    <property type="match status" value="1"/>
</dbReference>
<proteinExistence type="predicted"/>